<dbReference type="InterPro" id="IPR000536">
    <property type="entry name" value="Nucl_hrmn_rcpt_lig-bd"/>
</dbReference>
<evidence type="ECO:0000256" key="4">
    <source>
        <dbReference type="ARBA" id="ARBA00022771"/>
    </source>
</evidence>
<dbReference type="PANTHER" id="PTHR47630:SF4">
    <property type="entry name" value="NUCLEAR HORMONE RECEPTOR FAMILY MEMBER NHR-62"/>
    <property type="match status" value="1"/>
</dbReference>
<dbReference type="InterPro" id="IPR013088">
    <property type="entry name" value="Znf_NHR/GATA"/>
</dbReference>
<keyword evidence="9" id="KW-0675">Receptor</keyword>
<dbReference type="FunFam" id="3.30.50.10:FF:000030">
    <property type="entry name" value="Nuclear Hormone Receptor family"/>
    <property type="match status" value="1"/>
</dbReference>
<dbReference type="PROSITE" id="PS51843">
    <property type="entry name" value="NR_LBD"/>
    <property type="match status" value="1"/>
</dbReference>
<evidence type="ECO:0000259" key="13">
    <source>
        <dbReference type="PROSITE" id="PS51843"/>
    </source>
</evidence>
<sequence>MSSSKYSGSKHSPTCDICGDAALGNQYGCVICNGCKGFFRRSVLYEKTYQCRNENNCIISKENRKTCRACRYKKCLDMGMNPRCVQTETALGHKSSKNKESKENKQNSPSPSEIPKHIHSTIPPTTSNTDIMALCSEYDKSCTIGIQTEDSGYIKDMLPYDMGYSHQVPVMNHYDSLMPNQVEMLAKSFVNLERIAFERVDEPIYSQSQALENPFNSSKCPFYVVFDNPTLIIRRFKITPTGSRMAQSVMDPIECWKRLFVYFVDFIKSIPEVNRLQYQDLVNLTEGRYIAFRSWTCANWTVKAGCEGTCFCNRTYFPRDPAKQCILDQKKYTERLMQILVAPLKELKLSEEERVIFTIIMIFSQAVPGLSQEGEAMICQIRNYYLNILNSYIMHNYSITTYNEWDDDDLEPDVYAAIRVGTLLSLLSAITELVHLTTDNVKLIDVLQLAPRMSTTYAEALSTTYDKATQ</sequence>
<evidence type="ECO:0000256" key="7">
    <source>
        <dbReference type="ARBA" id="ARBA00023125"/>
    </source>
</evidence>
<keyword evidence="6" id="KW-0805">Transcription regulation</keyword>
<feature type="domain" description="Nuclear receptor" evidence="12">
    <location>
        <begin position="12"/>
        <end position="87"/>
    </location>
</feature>
<dbReference type="InterPro" id="IPR035500">
    <property type="entry name" value="NHR-like_dom_sf"/>
</dbReference>
<dbReference type="CDD" id="cd06960">
    <property type="entry name" value="NR_DBD_HNF4A"/>
    <property type="match status" value="1"/>
</dbReference>
<name>A0AAD4QXK5_9BILA</name>
<dbReference type="EMBL" id="JAKKPZ010000329">
    <property type="protein sequence ID" value="KAI1696406.1"/>
    <property type="molecule type" value="Genomic_DNA"/>
</dbReference>
<evidence type="ECO:0000256" key="10">
    <source>
        <dbReference type="ARBA" id="ARBA00023242"/>
    </source>
</evidence>
<dbReference type="GO" id="GO:0008270">
    <property type="term" value="F:zinc ion binding"/>
    <property type="evidence" value="ECO:0007669"/>
    <property type="project" value="UniProtKB-KW"/>
</dbReference>
<organism evidence="14 15">
    <name type="scientific">Ditylenchus destructor</name>
    <dbReference type="NCBI Taxonomy" id="166010"/>
    <lineage>
        <taxon>Eukaryota</taxon>
        <taxon>Metazoa</taxon>
        <taxon>Ecdysozoa</taxon>
        <taxon>Nematoda</taxon>
        <taxon>Chromadorea</taxon>
        <taxon>Rhabditida</taxon>
        <taxon>Tylenchina</taxon>
        <taxon>Tylenchomorpha</taxon>
        <taxon>Sphaerularioidea</taxon>
        <taxon>Anguinidae</taxon>
        <taxon>Anguininae</taxon>
        <taxon>Ditylenchus</taxon>
    </lineage>
</organism>
<dbReference type="GO" id="GO:0005634">
    <property type="term" value="C:nucleus"/>
    <property type="evidence" value="ECO:0007669"/>
    <property type="project" value="UniProtKB-SubCell"/>
</dbReference>
<dbReference type="SMART" id="SM00430">
    <property type="entry name" value="HOLI"/>
    <property type="match status" value="1"/>
</dbReference>
<protein>
    <submittedName>
        <fullName evidence="14">Zinc finger, c4 type (Two domains) domain-containing protein</fullName>
    </submittedName>
</protein>
<evidence type="ECO:0000313" key="14">
    <source>
        <dbReference type="EMBL" id="KAI1696406.1"/>
    </source>
</evidence>
<dbReference type="Pfam" id="PF00105">
    <property type="entry name" value="zf-C4"/>
    <property type="match status" value="1"/>
</dbReference>
<dbReference type="PANTHER" id="PTHR47630">
    <property type="entry name" value="NUCLEAR HORMONE RECEPTOR FAMILY-RELATED-RELATED"/>
    <property type="match status" value="1"/>
</dbReference>
<dbReference type="PROSITE" id="PS51030">
    <property type="entry name" value="NUCLEAR_REC_DBD_2"/>
    <property type="match status" value="1"/>
</dbReference>
<dbReference type="Gene3D" id="3.30.50.10">
    <property type="entry name" value="Erythroid Transcription Factor GATA-1, subunit A"/>
    <property type="match status" value="1"/>
</dbReference>
<evidence type="ECO:0000256" key="11">
    <source>
        <dbReference type="SAM" id="MobiDB-lite"/>
    </source>
</evidence>
<keyword evidence="8" id="KW-0804">Transcription</keyword>
<reference evidence="14" key="1">
    <citation type="submission" date="2022-01" db="EMBL/GenBank/DDBJ databases">
        <title>Genome Sequence Resource for Two Populations of Ditylenchus destructor, the Migratory Endoparasitic Phytonematode.</title>
        <authorList>
            <person name="Zhang H."/>
            <person name="Lin R."/>
            <person name="Xie B."/>
        </authorList>
    </citation>
    <scope>NUCLEOTIDE SEQUENCE</scope>
    <source>
        <strain evidence="14">BazhouSP</strain>
    </source>
</reference>
<gene>
    <name evidence="14" type="ORF">DdX_19060</name>
</gene>
<evidence type="ECO:0000313" key="15">
    <source>
        <dbReference type="Proteomes" id="UP001201812"/>
    </source>
</evidence>
<dbReference type="InterPro" id="IPR049636">
    <property type="entry name" value="HNF4-like_DBD"/>
</dbReference>
<evidence type="ECO:0000256" key="1">
    <source>
        <dbReference type="ARBA" id="ARBA00004123"/>
    </source>
</evidence>
<evidence type="ECO:0000256" key="8">
    <source>
        <dbReference type="ARBA" id="ARBA00023163"/>
    </source>
</evidence>
<dbReference type="PRINTS" id="PR00047">
    <property type="entry name" value="STROIDFINGER"/>
</dbReference>
<keyword evidence="3" id="KW-0479">Metal-binding</keyword>
<keyword evidence="15" id="KW-1185">Reference proteome</keyword>
<proteinExistence type="inferred from homology"/>
<dbReference type="AlphaFoldDB" id="A0AAD4QXK5"/>
<dbReference type="SUPFAM" id="SSF57716">
    <property type="entry name" value="Glucocorticoid receptor-like (DNA-binding domain)"/>
    <property type="match status" value="1"/>
</dbReference>
<dbReference type="Pfam" id="PF00104">
    <property type="entry name" value="Hormone_recep"/>
    <property type="match status" value="1"/>
</dbReference>
<comment type="subcellular location">
    <subcellularLocation>
        <location evidence="1">Nucleus</location>
    </subcellularLocation>
</comment>
<comment type="caution">
    <text evidence="14">The sequence shown here is derived from an EMBL/GenBank/DDBJ whole genome shotgun (WGS) entry which is preliminary data.</text>
</comment>
<feature type="domain" description="NR LBD" evidence="13">
    <location>
        <begin position="200"/>
        <end position="463"/>
    </location>
</feature>
<dbReference type="InterPro" id="IPR001628">
    <property type="entry name" value="Znf_hrmn_rcpt"/>
</dbReference>
<keyword evidence="10" id="KW-0539">Nucleus</keyword>
<dbReference type="SMART" id="SM00399">
    <property type="entry name" value="ZnF_C4"/>
    <property type="match status" value="1"/>
</dbReference>
<keyword evidence="5" id="KW-0862">Zinc</keyword>
<keyword evidence="7" id="KW-0238">DNA-binding</keyword>
<evidence type="ECO:0000256" key="9">
    <source>
        <dbReference type="ARBA" id="ARBA00023170"/>
    </source>
</evidence>
<dbReference type="Proteomes" id="UP001201812">
    <property type="component" value="Unassembled WGS sequence"/>
</dbReference>
<evidence type="ECO:0000256" key="3">
    <source>
        <dbReference type="ARBA" id="ARBA00022723"/>
    </source>
</evidence>
<dbReference type="InterPro" id="IPR052499">
    <property type="entry name" value="C.elegans_NHRs"/>
</dbReference>
<evidence type="ECO:0000259" key="12">
    <source>
        <dbReference type="PROSITE" id="PS51030"/>
    </source>
</evidence>
<keyword evidence="4" id="KW-0863">Zinc-finger</keyword>
<dbReference type="SUPFAM" id="SSF48508">
    <property type="entry name" value="Nuclear receptor ligand-binding domain"/>
    <property type="match status" value="1"/>
</dbReference>
<feature type="region of interest" description="Disordered" evidence="11">
    <location>
        <begin position="90"/>
        <end position="125"/>
    </location>
</feature>
<evidence type="ECO:0000256" key="6">
    <source>
        <dbReference type="ARBA" id="ARBA00023015"/>
    </source>
</evidence>
<dbReference type="GO" id="GO:0000978">
    <property type="term" value="F:RNA polymerase II cis-regulatory region sequence-specific DNA binding"/>
    <property type="evidence" value="ECO:0007669"/>
    <property type="project" value="InterPro"/>
</dbReference>
<dbReference type="Gene3D" id="1.10.565.10">
    <property type="entry name" value="Retinoid X Receptor"/>
    <property type="match status" value="1"/>
</dbReference>
<evidence type="ECO:0000256" key="2">
    <source>
        <dbReference type="ARBA" id="ARBA00005993"/>
    </source>
</evidence>
<comment type="similarity">
    <text evidence="2">Belongs to the nuclear hormone receptor family.</text>
</comment>
<evidence type="ECO:0000256" key="5">
    <source>
        <dbReference type="ARBA" id="ARBA00022833"/>
    </source>
</evidence>
<accession>A0AAD4QXK5</accession>
<dbReference type="GO" id="GO:0003700">
    <property type="term" value="F:DNA-binding transcription factor activity"/>
    <property type="evidence" value="ECO:0007669"/>
    <property type="project" value="InterPro"/>
</dbReference>